<protein>
    <submittedName>
        <fullName evidence="2">TerB family tellurite resistance protein</fullName>
    </submittedName>
</protein>
<proteinExistence type="predicted"/>
<dbReference type="Proteomes" id="UP000674217">
    <property type="component" value="Unassembled WGS sequence"/>
</dbReference>
<dbReference type="CDD" id="cd07177">
    <property type="entry name" value="terB_like"/>
    <property type="match status" value="1"/>
</dbReference>
<dbReference type="Gene3D" id="1.10.3680.10">
    <property type="entry name" value="TerB-like"/>
    <property type="match status" value="1"/>
</dbReference>
<dbReference type="InterPro" id="IPR029024">
    <property type="entry name" value="TerB-like"/>
</dbReference>
<comment type="caution">
    <text evidence="2">The sequence shown here is derived from an EMBL/GenBank/DDBJ whole genome shotgun (WGS) entry which is preliminary data.</text>
</comment>
<dbReference type="RefSeq" id="WP_210645937.1">
    <property type="nucleotide sequence ID" value="NZ_JAGFBU010000003.1"/>
</dbReference>
<sequence length="527" mass="60429">MDLTKVKNIVKSLENDFYNKIILLDDLKQCEYLLLNFEYKTIDRVIHNIEFPIGDNLKKTFISLQNNTPLIRNKAFLKDSLIRDKCDSIKSEKVQCTPKDIRLEFPIETDNDRFLEKQQRFYLQDSVKTCSCKECSGDGLVSCYASDCNGNHTWECDECIGEGKVSCLKCSGEGWNRCGGLFMGCGGSGKVKKTVRLASGKTSEKLVNCSSCSGKGKVKCMTCNVTGKVTCSKCSGKRTITCNYCYEDRKRYGLTDCRNCDGKGEFGELDFVVSKIENKKHQKIIIKGPVLQLDLGTIEDYFTQLNDKKELFYQHNMVVKNDYSDFEKKHCEILEQELNLDKNSFPKVLTEKLAYKHITCIEFNYKHILSNEIHSGVIIDYNSAPRIKLYSDPEELKMDLKNAAKTTTSFLTKIFKTKKFKLKTDRLIEIKLMIYLAKADGKIEDSEKIYLSEIIKNLDDFTNTEKKELFKLMDTKVLPELTAKDLKFSSNKIENQIIGRLNEMAMVDGEFEPAEIRFIENLKNTVI</sequence>
<dbReference type="InterPro" id="IPR007791">
    <property type="entry name" value="DjlA_N"/>
</dbReference>
<gene>
    <name evidence="2" type="ORF">J3S90_09140</name>
</gene>
<keyword evidence="3" id="KW-1185">Reference proteome</keyword>
<reference evidence="2 3" key="1">
    <citation type="submission" date="2021-03" db="EMBL/GenBank/DDBJ databases">
        <title>Flavobacterium Flabelliformis Sp. Nov. And Flavobacterium Geliluteum Sp. Nov., Two Novel Multidrug Resistant Psychrophilic Species Isolated From Antarctica.</title>
        <authorList>
            <person name="Kralova S."/>
            <person name="Busse H.J."/>
            <person name="Bezdicek M."/>
            <person name="Nykrynova M."/>
            <person name="Kroupova E."/>
            <person name="Krsek D."/>
            <person name="Sedlacek I."/>
        </authorList>
    </citation>
    <scope>NUCLEOTIDE SEQUENCE [LARGE SCALE GENOMIC DNA]</scope>
    <source>
        <strain evidence="2 3">P4023</strain>
    </source>
</reference>
<evidence type="ECO:0000313" key="3">
    <source>
        <dbReference type="Proteomes" id="UP000674217"/>
    </source>
</evidence>
<evidence type="ECO:0000313" key="2">
    <source>
        <dbReference type="EMBL" id="MBP4141967.1"/>
    </source>
</evidence>
<organism evidence="2 3">
    <name type="scientific">Flavobacterium flabelliforme</name>
    <dbReference type="NCBI Taxonomy" id="2816119"/>
    <lineage>
        <taxon>Bacteria</taxon>
        <taxon>Pseudomonadati</taxon>
        <taxon>Bacteroidota</taxon>
        <taxon>Flavobacteriia</taxon>
        <taxon>Flavobacteriales</taxon>
        <taxon>Flavobacteriaceae</taxon>
        <taxon>Flavobacterium</taxon>
    </lineage>
</organism>
<dbReference type="SUPFAM" id="SSF158682">
    <property type="entry name" value="TerB-like"/>
    <property type="match status" value="1"/>
</dbReference>
<name>A0ABS5CTM1_9FLAO</name>
<feature type="domain" description="Co-chaperone DjlA N-terminal" evidence="1">
    <location>
        <begin position="431"/>
        <end position="524"/>
    </location>
</feature>
<dbReference type="Pfam" id="PF05099">
    <property type="entry name" value="TerB"/>
    <property type="match status" value="1"/>
</dbReference>
<dbReference type="EMBL" id="JAGFBU010000003">
    <property type="protein sequence ID" value="MBP4141967.1"/>
    <property type="molecule type" value="Genomic_DNA"/>
</dbReference>
<accession>A0ABS5CTM1</accession>
<evidence type="ECO:0000259" key="1">
    <source>
        <dbReference type="Pfam" id="PF05099"/>
    </source>
</evidence>